<sequence length="89" mass="10632">MWHDFRLSSGLRDRRGTRKTGKIQKIFNEWILGNKENLFRGFMKKDEVRSQVEKIQTLILFLLWGFEQMLVFLHNNWAKSCTKTKASAQ</sequence>
<dbReference type="AlphaFoldDB" id="A0A133VHH1"/>
<proteinExistence type="predicted"/>
<name>A0A133VHH1_9EURY</name>
<dbReference type="EMBL" id="LHYF01000064">
    <property type="protein sequence ID" value="KXB05881.1"/>
    <property type="molecule type" value="Genomic_DNA"/>
</dbReference>
<evidence type="ECO:0000313" key="2">
    <source>
        <dbReference type="Proteomes" id="UP000070404"/>
    </source>
</evidence>
<dbReference type="Proteomes" id="UP000070404">
    <property type="component" value="Unassembled WGS sequence"/>
</dbReference>
<gene>
    <name evidence="1" type="ORF">AKJ52_02895</name>
</gene>
<comment type="caution">
    <text evidence="1">The sequence shown here is derived from an EMBL/GenBank/DDBJ whole genome shotgun (WGS) entry which is preliminary data.</text>
</comment>
<accession>A0A133VHH1</accession>
<reference evidence="1 2" key="1">
    <citation type="journal article" date="2016" name="Sci. Rep.">
        <title>Metabolic traits of an uncultured archaeal lineage -MSBL1- from brine pools of the Red Sea.</title>
        <authorList>
            <person name="Mwirichia R."/>
            <person name="Alam I."/>
            <person name="Rashid M."/>
            <person name="Vinu M."/>
            <person name="Ba-Alawi W."/>
            <person name="Anthony Kamau A."/>
            <person name="Kamanda Ngugi D."/>
            <person name="Goker M."/>
            <person name="Klenk H.P."/>
            <person name="Bajic V."/>
            <person name="Stingl U."/>
        </authorList>
    </citation>
    <scope>NUCLEOTIDE SEQUENCE [LARGE SCALE GENOMIC DNA]</scope>
    <source>
        <strain evidence="1">SCGC-AAA382C18</strain>
    </source>
</reference>
<organism evidence="1 2">
    <name type="scientific">candidate division MSBL1 archaeon SCGC-AAA382C18</name>
    <dbReference type="NCBI Taxonomy" id="1698281"/>
    <lineage>
        <taxon>Archaea</taxon>
        <taxon>Methanobacteriati</taxon>
        <taxon>Methanobacteriota</taxon>
        <taxon>candidate division MSBL1</taxon>
    </lineage>
</organism>
<evidence type="ECO:0000313" key="1">
    <source>
        <dbReference type="EMBL" id="KXB05881.1"/>
    </source>
</evidence>
<protein>
    <submittedName>
        <fullName evidence="1">Uncharacterized protein</fullName>
    </submittedName>
</protein>
<keyword evidence="2" id="KW-1185">Reference proteome</keyword>